<feature type="region of interest" description="Disordered" evidence="1">
    <location>
        <begin position="47"/>
        <end position="82"/>
    </location>
</feature>
<organism evidence="3">
    <name type="scientific">uncultured delta proteobacterium</name>
    <dbReference type="NCBI Taxonomy" id="34034"/>
    <lineage>
        <taxon>Bacteria</taxon>
        <taxon>Deltaproteobacteria</taxon>
        <taxon>environmental samples</taxon>
    </lineage>
</organism>
<evidence type="ECO:0000313" key="3">
    <source>
        <dbReference type="EMBL" id="SBV98287.1"/>
    </source>
</evidence>
<dbReference type="AlphaFoldDB" id="A0A212JFT4"/>
<name>A0A212JFT4_9DELT</name>
<evidence type="ECO:0008006" key="4">
    <source>
        <dbReference type="Google" id="ProtNLM"/>
    </source>
</evidence>
<proteinExistence type="predicted"/>
<sequence>MRQWMGKGAALLLLAAIPVCASGCAWMGKAAGKAQAKVENKIDAMDKSYHDSYERERAKGSSEKQSSEKQDTEIKTEQSGSL</sequence>
<feature type="signal peptide" evidence="2">
    <location>
        <begin position="1"/>
        <end position="21"/>
    </location>
</feature>
<reference evidence="3" key="1">
    <citation type="submission" date="2016-04" db="EMBL/GenBank/DDBJ databases">
        <authorList>
            <person name="Evans L.H."/>
            <person name="Alamgir A."/>
            <person name="Owens N."/>
            <person name="Weber N.D."/>
            <person name="Virtaneva K."/>
            <person name="Barbian K."/>
            <person name="Babar A."/>
            <person name="Rosenke K."/>
        </authorList>
    </citation>
    <scope>NUCLEOTIDE SEQUENCE</scope>
    <source>
        <strain evidence="3">86</strain>
    </source>
</reference>
<keyword evidence="2" id="KW-0732">Signal</keyword>
<protein>
    <recommendedName>
        <fullName evidence="4">Lipoprotein</fullName>
    </recommendedName>
</protein>
<feature type="compositionally biased region" description="Basic and acidic residues" evidence="1">
    <location>
        <begin position="47"/>
        <end position="76"/>
    </location>
</feature>
<gene>
    <name evidence="3" type="ORF">KL86DPRO_11364</name>
</gene>
<feature type="chain" id="PRO_5012013136" description="Lipoprotein" evidence="2">
    <location>
        <begin position="22"/>
        <end position="82"/>
    </location>
</feature>
<accession>A0A212JFT4</accession>
<dbReference type="EMBL" id="FLUQ01000001">
    <property type="protein sequence ID" value="SBV98287.1"/>
    <property type="molecule type" value="Genomic_DNA"/>
</dbReference>
<evidence type="ECO:0000256" key="2">
    <source>
        <dbReference type="SAM" id="SignalP"/>
    </source>
</evidence>
<evidence type="ECO:0000256" key="1">
    <source>
        <dbReference type="SAM" id="MobiDB-lite"/>
    </source>
</evidence>